<dbReference type="Proteomes" id="UP000824140">
    <property type="component" value="Unassembled WGS sequence"/>
</dbReference>
<evidence type="ECO:0000256" key="5">
    <source>
        <dbReference type="ARBA" id="ARBA00012550"/>
    </source>
</evidence>
<dbReference type="GO" id="GO:0000162">
    <property type="term" value="P:L-tryptophan biosynthetic process"/>
    <property type="evidence" value="ECO:0007669"/>
    <property type="project" value="TreeGrafter"/>
</dbReference>
<keyword evidence="7 12" id="KW-0963">Cytoplasm</keyword>
<evidence type="ECO:0000256" key="4">
    <source>
        <dbReference type="ARBA" id="ARBA00009667"/>
    </source>
</evidence>
<reference evidence="15" key="1">
    <citation type="submission" date="2020-10" db="EMBL/GenBank/DDBJ databases">
        <authorList>
            <person name="Gilroy R."/>
        </authorList>
    </citation>
    <scope>NUCLEOTIDE SEQUENCE</scope>
    <source>
        <strain evidence="15">13766</strain>
    </source>
</reference>
<evidence type="ECO:0000256" key="3">
    <source>
        <dbReference type="ARBA" id="ARBA00005133"/>
    </source>
</evidence>
<comment type="pathway">
    <text evidence="3 12 14">Amino-acid biosynthesis; L-histidine biosynthesis; L-histidine from 5-phospho-alpha-D-ribose 1-diphosphate: step 4/9.</text>
</comment>
<evidence type="ECO:0000256" key="9">
    <source>
        <dbReference type="ARBA" id="ARBA00023102"/>
    </source>
</evidence>
<name>A0A9D1K5R2_9FIRM</name>
<evidence type="ECO:0000256" key="7">
    <source>
        <dbReference type="ARBA" id="ARBA00022490"/>
    </source>
</evidence>
<evidence type="ECO:0000256" key="14">
    <source>
        <dbReference type="RuleBase" id="RU003658"/>
    </source>
</evidence>
<dbReference type="Pfam" id="PF00977">
    <property type="entry name" value="His_biosynth"/>
    <property type="match status" value="1"/>
</dbReference>
<comment type="caution">
    <text evidence="15">The sequence shown here is derived from an EMBL/GenBank/DDBJ whole genome shotgun (WGS) entry which is preliminary data.</text>
</comment>
<protein>
    <recommendedName>
        <fullName evidence="6 12">1-(5-phosphoribosyl)-5-[(5-phosphoribosylamino)methylideneamino] imidazole-4-carboxamide isomerase</fullName>
        <ecNumber evidence="5 12">5.3.1.16</ecNumber>
    </recommendedName>
    <alternativeName>
        <fullName evidence="11 12">Phosphoribosylformimino-5-aminoimidazole carboxamide ribotide isomerase</fullName>
    </alternativeName>
</protein>
<evidence type="ECO:0000256" key="10">
    <source>
        <dbReference type="ARBA" id="ARBA00023235"/>
    </source>
</evidence>
<dbReference type="NCBIfam" id="TIGR00007">
    <property type="entry name" value="1-(5-phosphoribosyl)-5-[(5-phosphoribosylamino)methylideneamino]imidazole-4-carboxamide isomerase"/>
    <property type="match status" value="1"/>
</dbReference>
<evidence type="ECO:0000256" key="6">
    <source>
        <dbReference type="ARBA" id="ARBA00018464"/>
    </source>
</evidence>
<evidence type="ECO:0000256" key="11">
    <source>
        <dbReference type="ARBA" id="ARBA00030547"/>
    </source>
</evidence>
<accession>A0A9D1K5R2</accession>
<dbReference type="GO" id="GO:0000105">
    <property type="term" value="P:L-histidine biosynthetic process"/>
    <property type="evidence" value="ECO:0007669"/>
    <property type="project" value="UniProtKB-UniRule"/>
</dbReference>
<dbReference type="HAMAP" id="MF_01014">
    <property type="entry name" value="HisA"/>
    <property type="match status" value="1"/>
</dbReference>
<feature type="active site" description="Proton acceptor" evidence="12">
    <location>
        <position position="8"/>
    </location>
</feature>
<comment type="similarity">
    <text evidence="4 12 13">Belongs to the HisA/HisF family.</text>
</comment>
<dbReference type="InterPro" id="IPR013785">
    <property type="entry name" value="Aldolase_TIM"/>
</dbReference>
<dbReference type="InterPro" id="IPR011060">
    <property type="entry name" value="RibuloseP-bd_barrel"/>
</dbReference>
<keyword evidence="10 12" id="KW-0413">Isomerase</keyword>
<dbReference type="FunFam" id="3.20.20.70:FF:000009">
    <property type="entry name" value="1-(5-phosphoribosyl)-5-[(5-phosphoribosylamino)methylideneamino] imidazole-4-carboxamide isomerase"/>
    <property type="match status" value="1"/>
</dbReference>
<dbReference type="CDD" id="cd04732">
    <property type="entry name" value="HisA"/>
    <property type="match status" value="1"/>
</dbReference>
<evidence type="ECO:0000313" key="15">
    <source>
        <dbReference type="EMBL" id="HIS91872.1"/>
    </source>
</evidence>
<evidence type="ECO:0000256" key="2">
    <source>
        <dbReference type="ARBA" id="ARBA00004496"/>
    </source>
</evidence>
<gene>
    <name evidence="12 15" type="primary">hisA</name>
    <name evidence="15" type="ORF">IAA84_02525</name>
</gene>
<keyword evidence="8 12" id="KW-0028">Amino-acid biosynthesis</keyword>
<evidence type="ECO:0000313" key="16">
    <source>
        <dbReference type="Proteomes" id="UP000824140"/>
    </source>
</evidence>
<proteinExistence type="inferred from homology"/>
<dbReference type="EMBL" id="DVJN01000049">
    <property type="protein sequence ID" value="HIS91872.1"/>
    <property type="molecule type" value="Genomic_DNA"/>
</dbReference>
<evidence type="ECO:0000256" key="8">
    <source>
        <dbReference type="ARBA" id="ARBA00022605"/>
    </source>
</evidence>
<dbReference type="InterPro" id="IPR006063">
    <property type="entry name" value="HisA_bact_arch"/>
</dbReference>
<dbReference type="GO" id="GO:0003949">
    <property type="term" value="F:1-(5-phosphoribosyl)-5-[(5-phosphoribosylamino)methylideneamino]imidazole-4-carboxamide isomerase activity"/>
    <property type="evidence" value="ECO:0007669"/>
    <property type="project" value="UniProtKB-UniRule"/>
</dbReference>
<dbReference type="AlphaFoldDB" id="A0A9D1K5R2"/>
<evidence type="ECO:0000256" key="13">
    <source>
        <dbReference type="RuleBase" id="RU003657"/>
    </source>
</evidence>
<comment type="catalytic activity">
    <reaction evidence="1 12 14">
        <text>1-(5-phospho-beta-D-ribosyl)-5-[(5-phospho-beta-D-ribosylamino)methylideneamino]imidazole-4-carboxamide = 5-[(5-phospho-1-deoxy-D-ribulos-1-ylimino)methylamino]-1-(5-phospho-beta-D-ribosyl)imidazole-4-carboxamide</text>
        <dbReference type="Rhea" id="RHEA:15469"/>
        <dbReference type="ChEBI" id="CHEBI:58435"/>
        <dbReference type="ChEBI" id="CHEBI:58525"/>
        <dbReference type="EC" id="5.3.1.16"/>
    </reaction>
</comment>
<reference evidence="15" key="2">
    <citation type="journal article" date="2021" name="PeerJ">
        <title>Extensive microbial diversity within the chicken gut microbiome revealed by metagenomics and culture.</title>
        <authorList>
            <person name="Gilroy R."/>
            <person name="Ravi A."/>
            <person name="Getino M."/>
            <person name="Pursley I."/>
            <person name="Horton D.L."/>
            <person name="Alikhan N.F."/>
            <person name="Baker D."/>
            <person name="Gharbi K."/>
            <person name="Hall N."/>
            <person name="Watson M."/>
            <person name="Adriaenssens E.M."/>
            <person name="Foster-Nyarko E."/>
            <person name="Jarju S."/>
            <person name="Secka A."/>
            <person name="Antonio M."/>
            <person name="Oren A."/>
            <person name="Chaudhuri R.R."/>
            <person name="La Ragione R."/>
            <person name="Hildebrand F."/>
            <person name="Pallen M.J."/>
        </authorList>
    </citation>
    <scope>NUCLEOTIDE SEQUENCE</scope>
    <source>
        <strain evidence="15">13766</strain>
    </source>
</reference>
<dbReference type="SUPFAM" id="SSF51366">
    <property type="entry name" value="Ribulose-phoshate binding barrel"/>
    <property type="match status" value="1"/>
</dbReference>
<keyword evidence="9 12" id="KW-0368">Histidine biosynthesis</keyword>
<dbReference type="InterPro" id="IPR006062">
    <property type="entry name" value="His_biosynth"/>
</dbReference>
<comment type="subcellular location">
    <subcellularLocation>
        <location evidence="2 12 14">Cytoplasm</location>
    </subcellularLocation>
</comment>
<dbReference type="PANTHER" id="PTHR43090">
    <property type="entry name" value="1-(5-PHOSPHORIBOSYL)-5-[(5-PHOSPHORIBOSYLAMINO)METHYLIDENEAMINO] IMIDAZOLE-4-CARBOXAMIDE ISOMERASE"/>
    <property type="match status" value="1"/>
</dbReference>
<evidence type="ECO:0000256" key="12">
    <source>
        <dbReference type="HAMAP-Rule" id="MF_01014"/>
    </source>
</evidence>
<sequence length="240" mass="25458">MKIFPAIDLKDGRVVRLTQGDYGRVTQYAVEPEEAARSFVEAGAKYVHIVDLDGAKDGTTANLSTVARVLRDGRLFAEVGGGIRDRARIEAYLSAGASRVILGTAAVNDRAFLEEAVKAYGARVAVGVDAREGRVAVDGWQTVTALDGVEFCQRLRDMGVATVIYTDIARDGAMRGVNLEIYRTLLGIKGLEIVASGGVSTLEDVRALRDMGVPAAIVGKALYSGALNLADVLKEAEEGA</sequence>
<dbReference type="Gene3D" id="3.20.20.70">
    <property type="entry name" value="Aldolase class I"/>
    <property type="match status" value="1"/>
</dbReference>
<dbReference type="EC" id="5.3.1.16" evidence="5 12"/>
<feature type="active site" description="Proton donor" evidence="12">
    <location>
        <position position="129"/>
    </location>
</feature>
<dbReference type="InterPro" id="IPR023016">
    <property type="entry name" value="HisA/PriA"/>
</dbReference>
<evidence type="ECO:0000256" key="1">
    <source>
        <dbReference type="ARBA" id="ARBA00000901"/>
    </source>
</evidence>
<dbReference type="GO" id="GO:0005737">
    <property type="term" value="C:cytoplasm"/>
    <property type="evidence" value="ECO:0007669"/>
    <property type="project" value="UniProtKB-SubCell"/>
</dbReference>
<organism evidence="15 16">
    <name type="scientific">Candidatus Alectryocaccomicrobium excrementavium</name>
    <dbReference type="NCBI Taxonomy" id="2840668"/>
    <lineage>
        <taxon>Bacteria</taxon>
        <taxon>Bacillati</taxon>
        <taxon>Bacillota</taxon>
        <taxon>Clostridia</taxon>
        <taxon>Candidatus Alectryocaccomicrobium</taxon>
    </lineage>
</organism>
<dbReference type="PANTHER" id="PTHR43090:SF2">
    <property type="entry name" value="1-(5-PHOSPHORIBOSYL)-5-[(5-PHOSPHORIBOSYLAMINO)METHYLIDENEAMINO] IMIDAZOLE-4-CARBOXAMIDE ISOMERASE"/>
    <property type="match status" value="1"/>
</dbReference>
<dbReference type="InterPro" id="IPR044524">
    <property type="entry name" value="Isoase_HisA-like"/>
</dbReference>